<evidence type="ECO:0000313" key="1">
    <source>
        <dbReference type="EMBL" id="KAJ8676103.1"/>
    </source>
</evidence>
<accession>A0ACC2NY08</accession>
<proteinExistence type="predicted"/>
<dbReference type="EMBL" id="CM056742">
    <property type="protein sequence ID" value="KAJ8676103.1"/>
    <property type="molecule type" value="Genomic_DNA"/>
</dbReference>
<organism evidence="1 2">
    <name type="scientific">Eretmocerus hayati</name>
    <dbReference type="NCBI Taxonomy" id="131215"/>
    <lineage>
        <taxon>Eukaryota</taxon>
        <taxon>Metazoa</taxon>
        <taxon>Ecdysozoa</taxon>
        <taxon>Arthropoda</taxon>
        <taxon>Hexapoda</taxon>
        <taxon>Insecta</taxon>
        <taxon>Pterygota</taxon>
        <taxon>Neoptera</taxon>
        <taxon>Endopterygota</taxon>
        <taxon>Hymenoptera</taxon>
        <taxon>Apocrita</taxon>
        <taxon>Proctotrupomorpha</taxon>
        <taxon>Chalcidoidea</taxon>
        <taxon>Aphelinidae</taxon>
        <taxon>Aphelininae</taxon>
        <taxon>Eretmocerus</taxon>
    </lineage>
</organism>
<reference evidence="1" key="1">
    <citation type="submission" date="2023-04" db="EMBL/GenBank/DDBJ databases">
        <title>A chromosome-level genome assembly of the parasitoid wasp Eretmocerus hayati.</title>
        <authorList>
            <person name="Zhong Y."/>
            <person name="Liu S."/>
            <person name="Liu Y."/>
        </authorList>
    </citation>
    <scope>NUCLEOTIDE SEQUENCE</scope>
    <source>
        <strain evidence="1">ZJU_SS_LIU_2023</strain>
    </source>
</reference>
<comment type="caution">
    <text evidence="1">The sequence shown here is derived from an EMBL/GenBank/DDBJ whole genome shotgun (WGS) entry which is preliminary data.</text>
</comment>
<sequence length="401" mass="43563">MRRINPYCNGWSCSSSSWKSSFGLGRSPLDRDKDYYCKNHSRGYAAKAGCAPACASSSLKVAILGANCITGRSLALSLKQSCLVDELSIYDHKPSRGMLLELGQLGSNCRTVCHGDSDMAQDLSKALMDAKIVVVITTGSDVRQEADDLRKLTQGIIEHCPKALVALVSRSVNSLLPMLFELYKQSGLFQWNRLFGVLNLFSTRANSLAAEALAIDPEFVSVPIIGGGCTKTCVPLFSRTRPCAEFTPEELNKLTLGMRDMAERVDDAQRREGSSMDESSALALGFSAARFCVSLCKALRDQDDVVECAYVRSCLLPELKYFGSPLRLGPCGVQKQLGVPRLHDRECRALVEAVPEIAKAIALGESLALGEKRSTEICPAPSSCAALERYHHQPQASNVTV</sequence>
<dbReference type="Proteomes" id="UP001239111">
    <property type="component" value="Chromosome 2"/>
</dbReference>
<keyword evidence="2" id="KW-1185">Reference proteome</keyword>
<protein>
    <submittedName>
        <fullName evidence="1">Uncharacterized protein</fullName>
    </submittedName>
</protein>
<evidence type="ECO:0000313" key="2">
    <source>
        <dbReference type="Proteomes" id="UP001239111"/>
    </source>
</evidence>
<name>A0ACC2NY08_9HYME</name>
<gene>
    <name evidence="1" type="ORF">QAD02_011889</name>
</gene>